<dbReference type="PANTHER" id="PTHR47683">
    <property type="entry name" value="PSEUDOURIDINE SYNTHASE FAMILY PROTEIN-RELATED"/>
    <property type="match status" value="1"/>
</dbReference>
<dbReference type="EC" id="5.4.99.-" evidence="6"/>
<evidence type="ECO:0000256" key="5">
    <source>
        <dbReference type="PROSITE-ProRule" id="PRU00182"/>
    </source>
</evidence>
<dbReference type="NCBIfam" id="TIGR00093">
    <property type="entry name" value="pseudouridine synthase"/>
    <property type="match status" value="1"/>
</dbReference>
<name>A0A255YGK8_9SPHN</name>
<dbReference type="InterPro" id="IPR020103">
    <property type="entry name" value="PsdUridine_synth_cat_dom_sf"/>
</dbReference>
<evidence type="ECO:0000313" key="9">
    <source>
        <dbReference type="Proteomes" id="UP000216991"/>
    </source>
</evidence>
<evidence type="ECO:0000256" key="3">
    <source>
        <dbReference type="ARBA" id="ARBA00022884"/>
    </source>
</evidence>
<dbReference type="EMBL" id="NOXT01000110">
    <property type="protein sequence ID" value="OYQ28318.1"/>
    <property type="molecule type" value="Genomic_DNA"/>
</dbReference>
<keyword evidence="4 6" id="KW-0413">Isomerase</keyword>
<dbReference type="GO" id="GO:0003723">
    <property type="term" value="F:RNA binding"/>
    <property type="evidence" value="ECO:0007669"/>
    <property type="project" value="UniProtKB-KW"/>
</dbReference>
<evidence type="ECO:0000256" key="6">
    <source>
        <dbReference type="RuleBase" id="RU003887"/>
    </source>
</evidence>
<proteinExistence type="inferred from homology"/>
<evidence type="ECO:0000256" key="4">
    <source>
        <dbReference type="ARBA" id="ARBA00023235"/>
    </source>
</evidence>
<dbReference type="PROSITE" id="PS50889">
    <property type="entry name" value="S4"/>
    <property type="match status" value="1"/>
</dbReference>
<dbReference type="InterPro" id="IPR036986">
    <property type="entry name" value="S4_RNA-bd_sf"/>
</dbReference>
<dbReference type="PROSITE" id="PS01149">
    <property type="entry name" value="PSI_RSU"/>
    <property type="match status" value="1"/>
</dbReference>
<dbReference type="Gene3D" id="3.30.70.580">
    <property type="entry name" value="Pseudouridine synthase I, catalytic domain, N-terminal subdomain"/>
    <property type="match status" value="1"/>
</dbReference>
<dbReference type="InterPro" id="IPR002942">
    <property type="entry name" value="S4_RNA-bd"/>
</dbReference>
<dbReference type="InterPro" id="IPR050343">
    <property type="entry name" value="RsuA_PseudoU_synthase"/>
</dbReference>
<reference evidence="8 9" key="1">
    <citation type="submission" date="2017-07" db="EMBL/GenBank/DDBJ databases">
        <title>Sandarakinorhabdus cyanobacteriorum sp. nov., a novel bacterium isolated from cyanobacterial aggregates in a eutrophic lake.</title>
        <authorList>
            <person name="Cai H."/>
        </authorList>
    </citation>
    <scope>NUCLEOTIDE SEQUENCE [LARGE SCALE GENOMIC DNA]</scope>
    <source>
        <strain evidence="8 9">TH057</strain>
    </source>
</reference>
<keyword evidence="3 5" id="KW-0694">RNA-binding</keyword>
<dbReference type="GO" id="GO:0120159">
    <property type="term" value="F:rRNA pseudouridine synthase activity"/>
    <property type="evidence" value="ECO:0007669"/>
    <property type="project" value="UniProtKB-ARBA"/>
</dbReference>
<evidence type="ECO:0000256" key="1">
    <source>
        <dbReference type="ARBA" id="ARBA00000073"/>
    </source>
</evidence>
<comment type="similarity">
    <text evidence="2 6">Belongs to the pseudouridine synthase RsuA family.</text>
</comment>
<dbReference type="Gene3D" id="3.30.70.1560">
    <property type="entry name" value="Alpha-L RNA-binding motif"/>
    <property type="match status" value="1"/>
</dbReference>
<dbReference type="CDD" id="cd00165">
    <property type="entry name" value="S4"/>
    <property type="match status" value="1"/>
</dbReference>
<dbReference type="Gene3D" id="3.10.290.10">
    <property type="entry name" value="RNA-binding S4 domain"/>
    <property type="match status" value="1"/>
</dbReference>
<evidence type="ECO:0000259" key="7">
    <source>
        <dbReference type="SMART" id="SM00363"/>
    </source>
</evidence>
<dbReference type="Pfam" id="PF00849">
    <property type="entry name" value="PseudoU_synth_2"/>
    <property type="match status" value="1"/>
</dbReference>
<evidence type="ECO:0000313" key="8">
    <source>
        <dbReference type="EMBL" id="OYQ28318.1"/>
    </source>
</evidence>
<dbReference type="Pfam" id="PF01479">
    <property type="entry name" value="S4"/>
    <property type="match status" value="1"/>
</dbReference>
<protein>
    <recommendedName>
        <fullName evidence="6">Pseudouridine synthase</fullName>
        <ecNumber evidence="6">5.4.99.-</ecNumber>
    </recommendedName>
</protein>
<accession>A0A255YGK8</accession>
<dbReference type="InterPro" id="IPR042092">
    <property type="entry name" value="PsdUridine_s_RsuA/RluB/E/F_cat"/>
</dbReference>
<dbReference type="SUPFAM" id="SSF55120">
    <property type="entry name" value="Pseudouridine synthase"/>
    <property type="match status" value="1"/>
</dbReference>
<dbReference type="SMART" id="SM00363">
    <property type="entry name" value="S4"/>
    <property type="match status" value="1"/>
</dbReference>
<comment type="catalytic activity">
    <reaction evidence="1">
        <text>a uridine in RNA = a pseudouridine in RNA</text>
        <dbReference type="Rhea" id="RHEA:48348"/>
        <dbReference type="Rhea" id="RHEA-COMP:12068"/>
        <dbReference type="Rhea" id="RHEA-COMP:12069"/>
        <dbReference type="ChEBI" id="CHEBI:65314"/>
        <dbReference type="ChEBI" id="CHEBI:65315"/>
    </reaction>
</comment>
<sequence length="251" mass="27225">MRQTEIAPQRIAKALARAGVGSRRDIERMIGEGRIAIDGEKLTSPALNIISLKGVTVDGEPVAGIAPAKLYRFHKPAGFLTAARDPAGRPTIMDILPAGLPRVVPVGRLDMNTEGLLLLTTDGELKRALELPSSNVPRVYRVRAFGEVSQKALESLADGISIDGIHYGPVLADVERKTGHNVWLIVTIREGKNREVRRILEHIGLQVNRLIRVAYGPIGLDDLPPRMADEIPDADLATLKAMLKAPKPGSR</sequence>
<dbReference type="OrthoDB" id="9807213at2"/>
<dbReference type="AlphaFoldDB" id="A0A255YGK8"/>
<feature type="domain" description="RNA-binding S4" evidence="7">
    <location>
        <begin position="9"/>
        <end position="69"/>
    </location>
</feature>
<gene>
    <name evidence="8" type="ORF">CHU93_09105</name>
</gene>
<dbReference type="InterPro" id="IPR020094">
    <property type="entry name" value="TruA/RsuA/RluB/E/F_N"/>
</dbReference>
<dbReference type="SUPFAM" id="SSF55174">
    <property type="entry name" value="Alpha-L RNA-binding motif"/>
    <property type="match status" value="1"/>
</dbReference>
<evidence type="ECO:0000256" key="2">
    <source>
        <dbReference type="ARBA" id="ARBA00008348"/>
    </source>
</evidence>
<keyword evidence="9" id="KW-1185">Reference proteome</keyword>
<dbReference type="GO" id="GO:0000455">
    <property type="term" value="P:enzyme-directed rRNA pseudouridine synthesis"/>
    <property type="evidence" value="ECO:0007669"/>
    <property type="project" value="UniProtKB-ARBA"/>
</dbReference>
<organism evidence="8 9">
    <name type="scientific">Sandarakinorhabdus cyanobacteriorum</name>
    <dbReference type="NCBI Taxonomy" id="1981098"/>
    <lineage>
        <taxon>Bacteria</taxon>
        <taxon>Pseudomonadati</taxon>
        <taxon>Pseudomonadota</taxon>
        <taxon>Alphaproteobacteria</taxon>
        <taxon>Sphingomonadales</taxon>
        <taxon>Sphingosinicellaceae</taxon>
        <taxon>Sandarakinorhabdus</taxon>
    </lineage>
</organism>
<dbReference type="InterPro" id="IPR018496">
    <property type="entry name" value="PsdUridine_synth_RsuA/RluB_CS"/>
</dbReference>
<dbReference type="PANTHER" id="PTHR47683:SF3">
    <property type="entry name" value="RIBOSOMAL LARGE SUBUNIT PSEUDOURIDINE SYNTHASE B"/>
    <property type="match status" value="1"/>
</dbReference>
<dbReference type="InterPro" id="IPR006145">
    <property type="entry name" value="PsdUridine_synth_RsuA/RluA"/>
</dbReference>
<dbReference type="InterPro" id="IPR000748">
    <property type="entry name" value="PsdUridine_synth_RsuA/RluB/E/F"/>
</dbReference>
<dbReference type="Proteomes" id="UP000216991">
    <property type="component" value="Unassembled WGS sequence"/>
</dbReference>
<comment type="caution">
    <text evidence="8">The sequence shown here is derived from an EMBL/GenBank/DDBJ whole genome shotgun (WGS) entry which is preliminary data.</text>
</comment>